<dbReference type="VEuPathDB" id="FungiDB:FOZG_11951"/>
<sequence>MSQESQGQGSTNNDIIGFEHQPTVTDQAVAISQGSNDTKGLEPSQADICRAQIFAPRYTSSEGPQVMEETSDHASNTTVPEIGSMSQSVHLNPDSASLPEDDPLKASAVSGAQGNSNQNIASDNKRLSPQVERILLDAIRDEMLFRIGATPKGAQHIEIYDFQTRPTRLQFGISVDEIAELPWGSVSRAMKAIDAARVERMIRGAWPKSRGIPRVVEQYIVESDGLSPAIKAQWSSVGKVYQDELDAAGRNLFARIRSRDILCFGYESLWHSWCYASRSDLRTRRDQKEQRARISFRVLDETPGLFSILILADEPMFPDLYETDSVDKVKANWERYGLKAKDRTVPITHYLFEICRVFGKCMDAWGEALDAIDGLIHVSLDDFDDPSRVEDLMFDRSFDRSKDYFVALQLLRVMDEWIDEIVLSVKELREHPMVEHLPLCAAEANNNFDATIKNMKERAEVVQKRIRKKQEEINSLRDGLFNATSLREATKAMSLNQAIYIFTFVTVLFTPISFLATFWALPFLNNPAEGSDTVPEPSAFRNSFIVVPLLTYALVTGVAWFMGQRNGTNALLGLLREVWEILGQLLRTAWSLLPRIPRRGSGRSPYP</sequence>
<keyword evidence="1" id="KW-0175">Coiled coil</keyword>
<dbReference type="GO" id="GO:0016020">
    <property type="term" value="C:membrane"/>
    <property type="evidence" value="ECO:0007669"/>
    <property type="project" value="InterPro"/>
</dbReference>
<protein>
    <submittedName>
        <fullName evidence="4">Uncharacterized protein</fullName>
    </submittedName>
</protein>
<feature type="compositionally biased region" description="Polar residues" evidence="2">
    <location>
        <begin position="1"/>
        <end position="14"/>
    </location>
</feature>
<feature type="region of interest" description="Disordered" evidence="2">
    <location>
        <begin position="59"/>
        <end position="124"/>
    </location>
</feature>
<dbReference type="GO" id="GO:0046873">
    <property type="term" value="F:metal ion transmembrane transporter activity"/>
    <property type="evidence" value="ECO:0007669"/>
    <property type="project" value="InterPro"/>
</dbReference>
<dbReference type="VEuPathDB" id="FungiDB:FOC4_g10007699"/>
<evidence type="ECO:0000313" key="4">
    <source>
        <dbReference type="EMBL" id="RKL13687.1"/>
    </source>
</evidence>
<dbReference type="Proteomes" id="UP000285860">
    <property type="component" value="Unassembled WGS sequence"/>
</dbReference>
<feature type="coiled-coil region" evidence="1">
    <location>
        <begin position="445"/>
        <end position="479"/>
    </location>
</feature>
<proteinExistence type="predicted"/>
<gene>
    <name evidence="4" type="ORF">BFJ68_g6921</name>
</gene>
<feature type="transmembrane region" description="Helical" evidence="3">
    <location>
        <begin position="499"/>
        <end position="524"/>
    </location>
</feature>
<dbReference type="EMBL" id="MRCY01000028">
    <property type="protein sequence ID" value="RKL13687.1"/>
    <property type="molecule type" value="Genomic_DNA"/>
</dbReference>
<evidence type="ECO:0000313" key="5">
    <source>
        <dbReference type="Proteomes" id="UP000285860"/>
    </source>
</evidence>
<dbReference type="VEuPathDB" id="FungiDB:FOC1_g10003308"/>
<evidence type="ECO:0000256" key="2">
    <source>
        <dbReference type="SAM" id="MobiDB-lite"/>
    </source>
</evidence>
<dbReference type="InterPro" id="IPR002523">
    <property type="entry name" value="MgTranspt_CorA/ZnTranspt_ZntB"/>
</dbReference>
<accession>A0A420R9H2</accession>
<dbReference type="AlphaFoldDB" id="A0A420R9H2"/>
<dbReference type="VEuPathDB" id="FungiDB:FOC1_g10003307"/>
<evidence type="ECO:0000256" key="3">
    <source>
        <dbReference type="SAM" id="Phobius"/>
    </source>
</evidence>
<name>A0A420R9H2_FUSOX</name>
<dbReference type="VEuPathDB" id="FungiDB:FOMG_14091"/>
<reference evidence="4 5" key="1">
    <citation type="journal article" date="2018" name="Sci. Rep.">
        <title>Characterisation of pathogen-specific regions and novel effector candidates in Fusarium oxysporum f. sp. cepae.</title>
        <authorList>
            <person name="Armitage A.D."/>
            <person name="Taylor A."/>
            <person name="Sobczyk M.K."/>
            <person name="Baxter L."/>
            <person name="Greenfield B.P."/>
            <person name="Bates H.J."/>
            <person name="Wilson F."/>
            <person name="Jackson A.C."/>
            <person name="Ott S."/>
            <person name="Harrison R.J."/>
            <person name="Clarkson J.P."/>
        </authorList>
    </citation>
    <scope>NUCLEOTIDE SEQUENCE [LARGE SCALE GENOMIC DNA]</scope>
    <source>
        <strain evidence="4 5">Fo_A28</strain>
    </source>
</reference>
<feature type="transmembrane region" description="Helical" evidence="3">
    <location>
        <begin position="544"/>
        <end position="562"/>
    </location>
</feature>
<dbReference type="VEuPathDB" id="FungiDB:FOIG_14952"/>
<keyword evidence="3" id="KW-1133">Transmembrane helix</keyword>
<feature type="compositionally biased region" description="Polar residues" evidence="2">
    <location>
        <begin position="73"/>
        <end position="90"/>
    </location>
</feature>
<feature type="compositionally biased region" description="Polar residues" evidence="2">
    <location>
        <begin position="110"/>
        <end position="122"/>
    </location>
</feature>
<keyword evidence="3" id="KW-0812">Transmembrane</keyword>
<dbReference type="VEuPathDB" id="FungiDB:FOZG_11952"/>
<dbReference type="Pfam" id="PF01544">
    <property type="entry name" value="CorA"/>
    <property type="match status" value="1"/>
</dbReference>
<feature type="region of interest" description="Disordered" evidence="2">
    <location>
        <begin position="1"/>
        <end position="43"/>
    </location>
</feature>
<evidence type="ECO:0000256" key="1">
    <source>
        <dbReference type="SAM" id="Coils"/>
    </source>
</evidence>
<dbReference type="Gene3D" id="1.20.58.340">
    <property type="entry name" value="Magnesium transport protein CorA, transmembrane region"/>
    <property type="match status" value="1"/>
</dbReference>
<feature type="compositionally biased region" description="Polar residues" evidence="2">
    <location>
        <begin position="22"/>
        <end position="38"/>
    </location>
</feature>
<comment type="caution">
    <text evidence="4">The sequence shown here is derived from an EMBL/GenBank/DDBJ whole genome shotgun (WGS) entry which is preliminary data.</text>
</comment>
<dbReference type="VEuPathDB" id="FungiDB:FOXG_20609"/>
<keyword evidence="3" id="KW-0472">Membrane</keyword>
<organism evidence="4 5">
    <name type="scientific">Fusarium oxysporum</name>
    <name type="common">Fusarium vascular wilt</name>
    <dbReference type="NCBI Taxonomy" id="5507"/>
    <lineage>
        <taxon>Eukaryota</taxon>
        <taxon>Fungi</taxon>
        <taxon>Dikarya</taxon>
        <taxon>Ascomycota</taxon>
        <taxon>Pezizomycotina</taxon>
        <taxon>Sordariomycetes</taxon>
        <taxon>Hypocreomycetidae</taxon>
        <taxon>Hypocreales</taxon>
        <taxon>Nectriaceae</taxon>
        <taxon>Fusarium</taxon>
        <taxon>Fusarium oxysporum species complex</taxon>
    </lineage>
</organism>